<accession>A0ACB6S1X7</accession>
<dbReference type="Proteomes" id="UP000799754">
    <property type="component" value="Unassembled WGS sequence"/>
</dbReference>
<dbReference type="EMBL" id="MU006717">
    <property type="protein sequence ID" value="KAF2627389.1"/>
    <property type="molecule type" value="Genomic_DNA"/>
</dbReference>
<evidence type="ECO:0000313" key="1">
    <source>
        <dbReference type="EMBL" id="KAF2627389.1"/>
    </source>
</evidence>
<proteinExistence type="predicted"/>
<protein>
    <submittedName>
        <fullName evidence="1">Uncharacterized protein</fullName>
    </submittedName>
</protein>
<sequence length="162" mass="18033">MAICPSGARTPLTTPANGLRVLALIHLQPSRSWSGTSYLVTATENNKLSRATVNWGWLLPQERVRPCIFLHRLPANHTIQLPSLLQLRNIVPCGRFVQATLPALCATTKSSRAPSPIVMSRARMHEWSHIARDRSDLPVQSKDTHYRPASHNGMIFSQLPLS</sequence>
<evidence type="ECO:0000313" key="2">
    <source>
        <dbReference type="Proteomes" id="UP000799754"/>
    </source>
</evidence>
<keyword evidence="2" id="KW-1185">Reference proteome</keyword>
<name>A0ACB6S1X7_9PLEO</name>
<organism evidence="1 2">
    <name type="scientific">Macroventuria anomochaeta</name>
    <dbReference type="NCBI Taxonomy" id="301207"/>
    <lineage>
        <taxon>Eukaryota</taxon>
        <taxon>Fungi</taxon>
        <taxon>Dikarya</taxon>
        <taxon>Ascomycota</taxon>
        <taxon>Pezizomycotina</taxon>
        <taxon>Dothideomycetes</taxon>
        <taxon>Pleosporomycetidae</taxon>
        <taxon>Pleosporales</taxon>
        <taxon>Pleosporineae</taxon>
        <taxon>Didymellaceae</taxon>
        <taxon>Macroventuria</taxon>
    </lineage>
</organism>
<comment type="caution">
    <text evidence="1">The sequence shown here is derived from an EMBL/GenBank/DDBJ whole genome shotgun (WGS) entry which is preliminary data.</text>
</comment>
<reference evidence="1" key="1">
    <citation type="journal article" date="2020" name="Stud. Mycol.">
        <title>101 Dothideomycetes genomes: a test case for predicting lifestyles and emergence of pathogens.</title>
        <authorList>
            <person name="Haridas S."/>
            <person name="Albert R."/>
            <person name="Binder M."/>
            <person name="Bloem J."/>
            <person name="Labutti K."/>
            <person name="Salamov A."/>
            <person name="Andreopoulos B."/>
            <person name="Baker S."/>
            <person name="Barry K."/>
            <person name="Bills G."/>
            <person name="Bluhm B."/>
            <person name="Cannon C."/>
            <person name="Castanera R."/>
            <person name="Culley D."/>
            <person name="Daum C."/>
            <person name="Ezra D."/>
            <person name="Gonzalez J."/>
            <person name="Henrissat B."/>
            <person name="Kuo A."/>
            <person name="Liang C."/>
            <person name="Lipzen A."/>
            <person name="Lutzoni F."/>
            <person name="Magnuson J."/>
            <person name="Mondo S."/>
            <person name="Nolan M."/>
            <person name="Ohm R."/>
            <person name="Pangilinan J."/>
            <person name="Park H.-J."/>
            <person name="Ramirez L."/>
            <person name="Alfaro M."/>
            <person name="Sun H."/>
            <person name="Tritt A."/>
            <person name="Yoshinaga Y."/>
            <person name="Zwiers L.-H."/>
            <person name="Turgeon B."/>
            <person name="Goodwin S."/>
            <person name="Spatafora J."/>
            <person name="Crous P."/>
            <person name="Grigoriev I."/>
        </authorList>
    </citation>
    <scope>NUCLEOTIDE SEQUENCE</scope>
    <source>
        <strain evidence="1">CBS 525.71</strain>
    </source>
</reference>
<gene>
    <name evidence="1" type="ORF">BU25DRAFT_62733</name>
</gene>